<dbReference type="InterPro" id="IPR002036">
    <property type="entry name" value="YbeY"/>
</dbReference>
<keyword evidence="4" id="KW-0479">Metal-binding</keyword>
<evidence type="ECO:0000313" key="8">
    <source>
        <dbReference type="EMBL" id="KKP45301.1"/>
    </source>
</evidence>
<proteinExistence type="inferred from homology"/>
<keyword evidence="6" id="KW-0378">Hydrolase</keyword>
<dbReference type="AlphaFoldDB" id="A0A0G0A293"/>
<dbReference type="NCBIfam" id="TIGR00043">
    <property type="entry name" value="rRNA maturation RNase YbeY"/>
    <property type="match status" value="1"/>
</dbReference>
<evidence type="ECO:0000256" key="3">
    <source>
        <dbReference type="ARBA" id="ARBA00022722"/>
    </source>
</evidence>
<accession>A0A0G0A293</accession>
<dbReference type="GO" id="GO:0004222">
    <property type="term" value="F:metalloendopeptidase activity"/>
    <property type="evidence" value="ECO:0007669"/>
    <property type="project" value="InterPro"/>
</dbReference>
<keyword evidence="7" id="KW-0862">Zinc</keyword>
<dbReference type="Gene3D" id="3.40.390.30">
    <property type="entry name" value="Metalloproteases ('zincins'), catalytic domain"/>
    <property type="match status" value="1"/>
</dbReference>
<evidence type="ECO:0000256" key="5">
    <source>
        <dbReference type="ARBA" id="ARBA00022759"/>
    </source>
</evidence>
<dbReference type="GO" id="GO:0006364">
    <property type="term" value="P:rRNA processing"/>
    <property type="evidence" value="ECO:0007669"/>
    <property type="project" value="InterPro"/>
</dbReference>
<comment type="cofactor">
    <cofactor evidence="1">
        <name>Zn(2+)</name>
        <dbReference type="ChEBI" id="CHEBI:29105"/>
    </cofactor>
</comment>
<organism evidence="8 9">
    <name type="scientific">Candidatus Woesebacteria bacterium GW2011_GWB1_33_22</name>
    <dbReference type="NCBI Taxonomy" id="1618566"/>
    <lineage>
        <taxon>Bacteria</taxon>
        <taxon>Candidatus Woeseibacteriota</taxon>
    </lineage>
</organism>
<dbReference type="EMBL" id="LBOW01000002">
    <property type="protein sequence ID" value="KKP45301.1"/>
    <property type="molecule type" value="Genomic_DNA"/>
</dbReference>
<comment type="similarity">
    <text evidence="2">Belongs to the endoribonuclease YbeY family.</text>
</comment>
<name>A0A0G0A293_9BACT</name>
<dbReference type="Proteomes" id="UP000034778">
    <property type="component" value="Unassembled WGS sequence"/>
</dbReference>
<evidence type="ECO:0000313" key="9">
    <source>
        <dbReference type="Proteomes" id="UP000034778"/>
    </source>
</evidence>
<evidence type="ECO:0000256" key="6">
    <source>
        <dbReference type="ARBA" id="ARBA00022801"/>
    </source>
</evidence>
<sequence>MIDVKIAKQSNYPISAVKVKSFLRKFFIEHGIVSDSEVIVSFVNEKEMQILAKKYYKDTKLHNVFSFVNSESMKFPSDKINLGEIVVCFPVVVKEASMENKLIEEKVLELVEHSALHLLGVHHLE</sequence>
<evidence type="ECO:0000256" key="1">
    <source>
        <dbReference type="ARBA" id="ARBA00001947"/>
    </source>
</evidence>
<dbReference type="Pfam" id="PF02130">
    <property type="entry name" value="YbeY"/>
    <property type="match status" value="1"/>
</dbReference>
<dbReference type="InterPro" id="IPR023091">
    <property type="entry name" value="MetalPrtase_cat_dom_sf_prd"/>
</dbReference>
<gene>
    <name evidence="8" type="ORF">UR35_C0002G0134</name>
</gene>
<keyword evidence="3" id="KW-0540">Nuclease</keyword>
<dbReference type="GO" id="GO:0046872">
    <property type="term" value="F:metal ion binding"/>
    <property type="evidence" value="ECO:0007669"/>
    <property type="project" value="UniProtKB-KW"/>
</dbReference>
<dbReference type="GO" id="GO:0004519">
    <property type="term" value="F:endonuclease activity"/>
    <property type="evidence" value="ECO:0007669"/>
    <property type="project" value="UniProtKB-KW"/>
</dbReference>
<comment type="caution">
    <text evidence="8">The sequence shown here is derived from an EMBL/GenBank/DDBJ whole genome shotgun (WGS) entry which is preliminary data.</text>
</comment>
<evidence type="ECO:0000256" key="4">
    <source>
        <dbReference type="ARBA" id="ARBA00022723"/>
    </source>
</evidence>
<reference evidence="8 9" key="1">
    <citation type="journal article" date="2015" name="Nature">
        <title>rRNA introns, odd ribosomes, and small enigmatic genomes across a large radiation of phyla.</title>
        <authorList>
            <person name="Brown C.T."/>
            <person name="Hug L.A."/>
            <person name="Thomas B.C."/>
            <person name="Sharon I."/>
            <person name="Castelle C.J."/>
            <person name="Singh A."/>
            <person name="Wilkins M.J."/>
            <person name="Williams K.H."/>
            <person name="Banfield J.F."/>
        </authorList>
    </citation>
    <scope>NUCLEOTIDE SEQUENCE [LARGE SCALE GENOMIC DNA]</scope>
</reference>
<dbReference type="SUPFAM" id="SSF55486">
    <property type="entry name" value="Metalloproteases ('zincins'), catalytic domain"/>
    <property type="match status" value="1"/>
</dbReference>
<keyword evidence="5" id="KW-0255">Endonuclease</keyword>
<evidence type="ECO:0000256" key="7">
    <source>
        <dbReference type="ARBA" id="ARBA00022833"/>
    </source>
</evidence>
<dbReference type="STRING" id="1618566.UR35_C0002G0134"/>
<evidence type="ECO:0000256" key="2">
    <source>
        <dbReference type="ARBA" id="ARBA00010875"/>
    </source>
</evidence>
<protein>
    <submittedName>
        <fullName evidence="8">Putative rRNA maturation factor</fullName>
    </submittedName>
</protein>